<sequence length="833" mass="93158">MTHYFLWILLFVFGGCTSIVPLPGVSIFGPASQNDAEQLVQSPPPLKFLHLEIPDAESMDWLPQPGTLTPFGQKMNAAWVDAVQMSRLGDGKGALKKLREAEANDPTPGAAWEIGMYRLRFLLQMGRAADALDLVDEVVTKEQVFLGNALIAPAFRGEILVWMGKFEEARRQVTPILISLSDWEFPVEYPLPPENMSQLIAYSTSKLQSMTAFSSSLVLENRIQESLPWLEATELEYQRLEYVAQHPLYSLFFVRPPESIYGRSLNLAFLGAAKLELVENTKSIPKELNQATKGFQAIGYRYGELLVEALKARSLLNANRLKQAEKQALSALDLAEKLEAFDLIWRIAALLGEAQAGQKKMESAEASYRAAQLALEQASGTLSSDRARTRFGIGKSYIDQFLIDLDWQQKNPSQLFEDLERGRARAFVDLMTERLTVMDSHPEIQELQKIDQDIVRSRLLKSISQDHSSERKRPFQSMETLVSRRATILENLEEDYPDWVQAFSITTFDLSEIQEKLKPEEKMVYVLPGPSDQPIRLFNIESKKISFTSLNWSDSELKEILQEFRDSVGIPEEEEDITTVLNEMMDDPLWSAEERIFVVPSGTFHFMPWGLLEEMAPVVILPTGGWMLRKSQKVESLSPPVIIGNPQFGGKMEPLPAAELESRDVAKLFGTSPLLQEEATLEALQTRVGKGTSILHLATHGVYNDLDPLRSAFILTESGKARAVTAADLLMDPLPAQLVVLSACETGLGKTLAGEDLQGLTRSFYLGGSLAVLSSLWPVEDEGARQFMNEFYRQFQNTKRFDQAWLAARNFLRNSGASPSVYGAFVLSGSAGI</sequence>
<name>E0XSH6_9DELT</name>
<dbReference type="InterPro" id="IPR011990">
    <property type="entry name" value="TPR-like_helical_dom_sf"/>
</dbReference>
<dbReference type="AlphaFoldDB" id="E0XSH6"/>
<dbReference type="PANTHER" id="PTHR10098:SF108">
    <property type="entry name" value="TETRATRICOPEPTIDE REPEAT PROTEIN 28"/>
    <property type="match status" value="1"/>
</dbReference>
<dbReference type="EMBL" id="GU474862">
    <property type="protein sequence ID" value="ADI17367.1"/>
    <property type="molecule type" value="Genomic_DNA"/>
</dbReference>
<organism evidence="2">
    <name type="scientific">uncultured delta proteobacterium HF0070_30B07</name>
    <dbReference type="NCBI Taxonomy" id="710826"/>
    <lineage>
        <taxon>Bacteria</taxon>
        <taxon>Deltaproteobacteria</taxon>
        <taxon>environmental samples</taxon>
    </lineage>
</organism>
<evidence type="ECO:0000259" key="1">
    <source>
        <dbReference type="Pfam" id="PF12770"/>
    </source>
</evidence>
<dbReference type="Pfam" id="PF12770">
    <property type="entry name" value="CHAT"/>
    <property type="match status" value="1"/>
</dbReference>
<dbReference type="InterPro" id="IPR024983">
    <property type="entry name" value="CHAT_dom"/>
</dbReference>
<dbReference type="SUPFAM" id="SSF48452">
    <property type="entry name" value="TPR-like"/>
    <property type="match status" value="1"/>
</dbReference>
<dbReference type="PANTHER" id="PTHR10098">
    <property type="entry name" value="RAPSYN-RELATED"/>
    <property type="match status" value="1"/>
</dbReference>
<reference evidence="2" key="1">
    <citation type="journal article" date="2011" name="Environ. Microbiol.">
        <title>Time-series analyses of Monterey Bay coastal microbial picoplankton using a 'genome proxy' microarray.</title>
        <authorList>
            <person name="Rich V.I."/>
            <person name="Pham V.D."/>
            <person name="Eppley J."/>
            <person name="Shi Y."/>
            <person name="DeLong E.F."/>
        </authorList>
    </citation>
    <scope>NUCLEOTIDE SEQUENCE</scope>
</reference>
<evidence type="ECO:0000313" key="2">
    <source>
        <dbReference type="EMBL" id="ADI17367.1"/>
    </source>
</evidence>
<proteinExistence type="predicted"/>
<protein>
    <submittedName>
        <fullName evidence="2">Uncharacterized protein conserved in bacteria</fullName>
    </submittedName>
</protein>
<feature type="domain" description="CHAT" evidence="1">
    <location>
        <begin position="592"/>
        <end position="830"/>
    </location>
</feature>
<accession>E0XSH6</accession>